<keyword evidence="3" id="KW-0539">Nucleus</keyword>
<dbReference type="OrthoDB" id="5801062at2759"/>
<keyword evidence="8" id="KW-1185">Reference proteome</keyword>
<evidence type="ECO:0000313" key="7">
    <source>
        <dbReference type="EMBL" id="KAF9784517.1"/>
    </source>
</evidence>
<dbReference type="PANTHER" id="PTHR15107">
    <property type="entry name" value="RETINOBLASTOMA BINDING PROTEIN 8"/>
    <property type="match status" value="1"/>
</dbReference>
<evidence type="ECO:0000313" key="8">
    <source>
        <dbReference type="Proteomes" id="UP000736335"/>
    </source>
</evidence>
<evidence type="ECO:0000259" key="6">
    <source>
        <dbReference type="Pfam" id="PF08573"/>
    </source>
</evidence>
<feature type="region of interest" description="Disordered" evidence="5">
    <location>
        <begin position="255"/>
        <end position="321"/>
    </location>
</feature>
<keyword evidence="7" id="KW-0378">Hydrolase</keyword>
<gene>
    <name evidence="7" type="ORF">BJ322DRAFT_1064878</name>
</gene>
<keyword evidence="4" id="KW-0175">Coiled coil</keyword>
<dbReference type="GO" id="GO:0010792">
    <property type="term" value="P:DNA double-strand break processing involved in repair via single-strand annealing"/>
    <property type="evidence" value="ECO:0007669"/>
    <property type="project" value="TreeGrafter"/>
</dbReference>
<dbReference type="Proteomes" id="UP000736335">
    <property type="component" value="Unassembled WGS sequence"/>
</dbReference>
<evidence type="ECO:0000256" key="2">
    <source>
        <dbReference type="ARBA" id="ARBA00022763"/>
    </source>
</evidence>
<evidence type="ECO:0000256" key="3">
    <source>
        <dbReference type="ARBA" id="ARBA00023242"/>
    </source>
</evidence>
<dbReference type="Pfam" id="PF08573">
    <property type="entry name" value="SAE2"/>
    <property type="match status" value="1"/>
</dbReference>
<name>A0A9P6HCX7_9AGAM</name>
<dbReference type="GO" id="GO:0004519">
    <property type="term" value="F:endonuclease activity"/>
    <property type="evidence" value="ECO:0007669"/>
    <property type="project" value="UniProtKB-KW"/>
</dbReference>
<feature type="domain" description="DNA endonuclease activator Ctp1 C-terminal" evidence="6">
    <location>
        <begin position="395"/>
        <end position="497"/>
    </location>
</feature>
<dbReference type="GO" id="GO:0005634">
    <property type="term" value="C:nucleus"/>
    <property type="evidence" value="ECO:0007669"/>
    <property type="project" value="UniProtKB-SubCell"/>
</dbReference>
<keyword evidence="2" id="KW-0227">DNA damage</keyword>
<dbReference type="PANTHER" id="PTHR15107:SF0">
    <property type="entry name" value="DNA ENDONUCLEASE ACTIVATOR CTP1 C-TERMINAL DOMAIN-CONTAINING PROTEIN"/>
    <property type="match status" value="1"/>
</dbReference>
<reference evidence="7" key="1">
    <citation type="journal article" date="2020" name="Nat. Commun.">
        <title>Large-scale genome sequencing of mycorrhizal fungi provides insights into the early evolution of symbiotic traits.</title>
        <authorList>
            <person name="Miyauchi S."/>
            <person name="Kiss E."/>
            <person name="Kuo A."/>
            <person name="Drula E."/>
            <person name="Kohler A."/>
            <person name="Sanchez-Garcia M."/>
            <person name="Morin E."/>
            <person name="Andreopoulos B."/>
            <person name="Barry K.W."/>
            <person name="Bonito G."/>
            <person name="Buee M."/>
            <person name="Carver A."/>
            <person name="Chen C."/>
            <person name="Cichocki N."/>
            <person name="Clum A."/>
            <person name="Culley D."/>
            <person name="Crous P.W."/>
            <person name="Fauchery L."/>
            <person name="Girlanda M."/>
            <person name="Hayes R.D."/>
            <person name="Keri Z."/>
            <person name="LaButti K."/>
            <person name="Lipzen A."/>
            <person name="Lombard V."/>
            <person name="Magnuson J."/>
            <person name="Maillard F."/>
            <person name="Murat C."/>
            <person name="Nolan M."/>
            <person name="Ohm R.A."/>
            <person name="Pangilinan J."/>
            <person name="Pereira M.F."/>
            <person name="Perotto S."/>
            <person name="Peter M."/>
            <person name="Pfister S."/>
            <person name="Riley R."/>
            <person name="Sitrit Y."/>
            <person name="Stielow J.B."/>
            <person name="Szollosi G."/>
            <person name="Zifcakova L."/>
            <person name="Stursova M."/>
            <person name="Spatafora J.W."/>
            <person name="Tedersoo L."/>
            <person name="Vaario L.M."/>
            <person name="Yamada A."/>
            <person name="Yan M."/>
            <person name="Wang P."/>
            <person name="Xu J."/>
            <person name="Bruns T."/>
            <person name="Baldrian P."/>
            <person name="Vilgalys R."/>
            <person name="Dunand C."/>
            <person name="Henrissat B."/>
            <person name="Grigoriev I.V."/>
            <person name="Hibbett D."/>
            <person name="Nagy L.G."/>
            <person name="Martin F.M."/>
        </authorList>
    </citation>
    <scope>NUCLEOTIDE SEQUENCE</scope>
    <source>
        <strain evidence="7">UH-Tt-Lm1</strain>
    </source>
</reference>
<evidence type="ECO:0000256" key="1">
    <source>
        <dbReference type="ARBA" id="ARBA00004123"/>
    </source>
</evidence>
<sequence length="532" mass="59634">MSSSSTQAIGALEAQIRRLKWSNDDLRSKLFDADQRASRLAQNFGFKSIQEAEDYARSPDSQTNVVRLNERLGLLEEELRKHIETSKEALQVNLKLREDLKRSQNEVFSLKTELRGSSLKGATAAAYDDPEKENCPPIPRKAEVEFIKKHPLLPSLLPAALIVPSSSSSSDSNSTPTADVPTTISSLQTQLAELQSRYDRLFEAKAKAASRHRADYKKWKDFKDWLYKSSASGSLTPGKGGTNISPKKRKAIMAGITERKTNPKKPKKQTSAGLDLLSTPGSIPSEPPTPGPSTAKAFDPSDTDDYEMDVTDDSKSDPLTEAEITLVNKDDSEDVIDLTGLDYKEDDKENMDKQALDTYVRFKGRGRYKLPKSKSSTINAEFEINPDANEGLNYAYDAVVRNKEERRKMHGSDCECCKEYYRTVGPLPPRLQAPLWRTPPSSPKAKAFMLASPMNVDEENEKEIERHMQEISKHRHNWAPPSTPPKYWSIGFPTTQEVMEINKEAEEMIEAKKAQVEAEASTSGGRYRKRRG</sequence>
<dbReference type="InterPro" id="IPR033316">
    <property type="entry name" value="RBBP8-like"/>
</dbReference>
<dbReference type="InterPro" id="IPR013882">
    <property type="entry name" value="Ctp1_C"/>
</dbReference>
<proteinExistence type="predicted"/>
<dbReference type="AlphaFoldDB" id="A0A9P6HCX7"/>
<dbReference type="EMBL" id="WIUZ02000008">
    <property type="protein sequence ID" value="KAF9784517.1"/>
    <property type="molecule type" value="Genomic_DNA"/>
</dbReference>
<protein>
    <submittedName>
        <fullName evidence="7">DNA repair protein endonuclease SAE2/CtIP C-terminus-domain-containing protein</fullName>
    </submittedName>
</protein>
<comment type="subcellular location">
    <subcellularLocation>
        <location evidence="1">Nucleus</location>
    </subcellularLocation>
</comment>
<feature type="coiled-coil region" evidence="4">
    <location>
        <begin position="495"/>
        <end position="522"/>
    </location>
</feature>
<dbReference type="GO" id="GO:0003684">
    <property type="term" value="F:damaged DNA binding"/>
    <property type="evidence" value="ECO:0007669"/>
    <property type="project" value="TreeGrafter"/>
</dbReference>
<evidence type="ECO:0000256" key="5">
    <source>
        <dbReference type="SAM" id="MobiDB-lite"/>
    </source>
</evidence>
<feature type="compositionally biased region" description="Acidic residues" evidence="5">
    <location>
        <begin position="301"/>
        <end position="311"/>
    </location>
</feature>
<evidence type="ECO:0000256" key="4">
    <source>
        <dbReference type="SAM" id="Coils"/>
    </source>
</evidence>
<comment type="caution">
    <text evidence="7">The sequence shown here is derived from an EMBL/GenBank/DDBJ whole genome shotgun (WGS) entry which is preliminary data.</text>
</comment>
<feature type="coiled-coil region" evidence="4">
    <location>
        <begin position="65"/>
        <end position="113"/>
    </location>
</feature>
<keyword evidence="7" id="KW-0255">Endonuclease</keyword>
<feature type="coiled-coil region" evidence="4">
    <location>
        <begin position="184"/>
        <end position="211"/>
    </location>
</feature>
<accession>A0A9P6HCX7</accession>
<keyword evidence="7" id="KW-0540">Nuclease</keyword>
<organism evidence="7 8">
    <name type="scientific">Thelephora terrestris</name>
    <dbReference type="NCBI Taxonomy" id="56493"/>
    <lineage>
        <taxon>Eukaryota</taxon>
        <taxon>Fungi</taxon>
        <taxon>Dikarya</taxon>
        <taxon>Basidiomycota</taxon>
        <taxon>Agaricomycotina</taxon>
        <taxon>Agaricomycetes</taxon>
        <taxon>Thelephorales</taxon>
        <taxon>Thelephoraceae</taxon>
        <taxon>Thelephora</taxon>
    </lineage>
</organism>
<reference evidence="7" key="2">
    <citation type="submission" date="2020-11" db="EMBL/GenBank/DDBJ databases">
        <authorList>
            <consortium name="DOE Joint Genome Institute"/>
            <person name="Kuo A."/>
            <person name="Miyauchi S."/>
            <person name="Kiss E."/>
            <person name="Drula E."/>
            <person name="Kohler A."/>
            <person name="Sanchez-Garcia M."/>
            <person name="Andreopoulos B."/>
            <person name="Barry K.W."/>
            <person name="Bonito G."/>
            <person name="Buee M."/>
            <person name="Carver A."/>
            <person name="Chen C."/>
            <person name="Cichocki N."/>
            <person name="Clum A."/>
            <person name="Culley D."/>
            <person name="Crous P.W."/>
            <person name="Fauchery L."/>
            <person name="Girlanda M."/>
            <person name="Hayes R."/>
            <person name="Keri Z."/>
            <person name="Labutti K."/>
            <person name="Lipzen A."/>
            <person name="Lombard V."/>
            <person name="Magnuson J."/>
            <person name="Maillard F."/>
            <person name="Morin E."/>
            <person name="Murat C."/>
            <person name="Nolan M."/>
            <person name="Ohm R."/>
            <person name="Pangilinan J."/>
            <person name="Pereira M."/>
            <person name="Perotto S."/>
            <person name="Peter M."/>
            <person name="Riley R."/>
            <person name="Sitrit Y."/>
            <person name="Stielow B."/>
            <person name="Szollosi G."/>
            <person name="Zifcakova L."/>
            <person name="Stursova M."/>
            <person name="Spatafora J.W."/>
            <person name="Tedersoo L."/>
            <person name="Vaario L.-M."/>
            <person name="Yamada A."/>
            <person name="Yan M."/>
            <person name="Wang P."/>
            <person name="Xu J."/>
            <person name="Bruns T."/>
            <person name="Baldrian P."/>
            <person name="Vilgalys R."/>
            <person name="Henrissat B."/>
            <person name="Grigoriev I.V."/>
            <person name="Hibbett D."/>
            <person name="Nagy L.G."/>
            <person name="Martin F.M."/>
        </authorList>
    </citation>
    <scope>NUCLEOTIDE SEQUENCE</scope>
    <source>
        <strain evidence="7">UH-Tt-Lm1</strain>
    </source>
</reference>